<accession>A0A839EUH5</accession>
<evidence type="ECO:0000313" key="1">
    <source>
        <dbReference type="EMBL" id="MBA8880986.1"/>
    </source>
</evidence>
<evidence type="ECO:0000313" key="2">
    <source>
        <dbReference type="Proteomes" id="UP000549052"/>
    </source>
</evidence>
<dbReference type="AlphaFoldDB" id="A0A839EUH5"/>
<sequence>MIIREMNQYEIMEVLENTAKVGRLACAFEGQPYIVPLNFVYRLGCLYSFTTLGKKVEWMRANPKVCVEFDHISATNDWQTVLVTGRYEELTSDTEHLEARNEAYNLLSKRAEWWQPAYVNTVIRDHTRKLEPVYFRILVDEKTGHKATK</sequence>
<protein>
    <recommendedName>
        <fullName evidence="3">Pyridoxamine 5'-phosphate oxidase family protein</fullName>
    </recommendedName>
</protein>
<name>A0A839EUH5_9HYPH</name>
<evidence type="ECO:0008006" key="3">
    <source>
        <dbReference type="Google" id="ProtNLM"/>
    </source>
</evidence>
<comment type="caution">
    <text evidence="1">The sequence shown here is derived from an EMBL/GenBank/DDBJ whole genome shotgun (WGS) entry which is preliminary data.</text>
</comment>
<dbReference type="Pfam" id="PF12900">
    <property type="entry name" value="Pyridox_ox_2"/>
    <property type="match status" value="1"/>
</dbReference>
<dbReference type="EMBL" id="JACGXN010000011">
    <property type="protein sequence ID" value="MBA8880986.1"/>
    <property type="molecule type" value="Genomic_DNA"/>
</dbReference>
<organism evidence="1 2">
    <name type="scientific">Phyllobacterium myrsinacearum</name>
    <dbReference type="NCBI Taxonomy" id="28101"/>
    <lineage>
        <taxon>Bacteria</taxon>
        <taxon>Pseudomonadati</taxon>
        <taxon>Pseudomonadota</taxon>
        <taxon>Alphaproteobacteria</taxon>
        <taxon>Hyphomicrobiales</taxon>
        <taxon>Phyllobacteriaceae</taxon>
        <taxon>Phyllobacterium</taxon>
    </lineage>
</organism>
<dbReference type="Proteomes" id="UP000549052">
    <property type="component" value="Unassembled WGS sequence"/>
</dbReference>
<dbReference type="SUPFAM" id="SSF50475">
    <property type="entry name" value="FMN-binding split barrel"/>
    <property type="match status" value="1"/>
</dbReference>
<dbReference type="Gene3D" id="2.30.110.10">
    <property type="entry name" value="Electron Transport, Fmn-binding Protein, Chain A"/>
    <property type="match status" value="1"/>
</dbReference>
<keyword evidence="2" id="KW-1185">Reference proteome</keyword>
<dbReference type="RefSeq" id="WP_182551616.1">
    <property type="nucleotide sequence ID" value="NZ_JACGXN010000011.1"/>
</dbReference>
<proteinExistence type="predicted"/>
<gene>
    <name evidence="1" type="ORF">FHW16_004721</name>
</gene>
<reference evidence="1 2" key="1">
    <citation type="submission" date="2020-07" db="EMBL/GenBank/DDBJ databases">
        <title>Genomic Encyclopedia of Type Strains, Phase IV (KMG-V): Genome sequencing to study the core and pangenomes of soil and plant-associated prokaryotes.</title>
        <authorList>
            <person name="Whitman W."/>
        </authorList>
    </citation>
    <scope>NUCLEOTIDE SEQUENCE [LARGE SCALE GENOMIC DNA]</scope>
    <source>
        <strain evidence="1 2">AN3</strain>
    </source>
</reference>
<dbReference type="InterPro" id="IPR024747">
    <property type="entry name" value="Pyridox_Oxase-rel"/>
</dbReference>
<dbReference type="InterPro" id="IPR012349">
    <property type="entry name" value="Split_barrel_FMN-bd"/>
</dbReference>